<comment type="caution">
    <text evidence="2">The sequence shown here is derived from an EMBL/GenBank/DDBJ whole genome shotgun (WGS) entry which is preliminary data.</text>
</comment>
<dbReference type="EMBL" id="PKMF04000298">
    <property type="protein sequence ID" value="KAK7838782.1"/>
    <property type="molecule type" value="Genomic_DNA"/>
</dbReference>
<organism evidence="2 3">
    <name type="scientific">Quercus suber</name>
    <name type="common">Cork oak</name>
    <dbReference type="NCBI Taxonomy" id="58331"/>
    <lineage>
        <taxon>Eukaryota</taxon>
        <taxon>Viridiplantae</taxon>
        <taxon>Streptophyta</taxon>
        <taxon>Embryophyta</taxon>
        <taxon>Tracheophyta</taxon>
        <taxon>Spermatophyta</taxon>
        <taxon>Magnoliopsida</taxon>
        <taxon>eudicotyledons</taxon>
        <taxon>Gunneridae</taxon>
        <taxon>Pentapetalae</taxon>
        <taxon>rosids</taxon>
        <taxon>fabids</taxon>
        <taxon>Fagales</taxon>
        <taxon>Fagaceae</taxon>
        <taxon>Quercus</taxon>
    </lineage>
</organism>
<dbReference type="InterPro" id="IPR029021">
    <property type="entry name" value="Prot-tyrosine_phosphatase-like"/>
</dbReference>
<dbReference type="Pfam" id="PF00102">
    <property type="entry name" value="Y_phosphatase"/>
    <property type="match status" value="1"/>
</dbReference>
<gene>
    <name evidence="2" type="primary">PTP1_1</name>
    <name evidence="2" type="ORF">CFP56_019059</name>
</gene>
<proteinExistence type="predicted"/>
<sequence length="101" mass="11840">ANRIIPSEMRRSCTVAHDCVNLSKNCYSDYRCPVVVMLTRLVHNYRVLHCVEFKMVKCGDYFQAGDGPREFGNTHIVTKWIKTTDTSIVLRHLEVKYKEFR</sequence>
<keyword evidence="3" id="KW-1185">Reference proteome</keyword>
<dbReference type="InterPro" id="IPR000242">
    <property type="entry name" value="PTP_cat"/>
</dbReference>
<dbReference type="AlphaFoldDB" id="A0AAW0KIW5"/>
<feature type="domain" description="Tyrosine-protein phosphatase" evidence="1">
    <location>
        <begin position="29"/>
        <end position="98"/>
    </location>
</feature>
<dbReference type="Proteomes" id="UP000237347">
    <property type="component" value="Unassembled WGS sequence"/>
</dbReference>
<evidence type="ECO:0000313" key="2">
    <source>
        <dbReference type="EMBL" id="KAK7838782.1"/>
    </source>
</evidence>
<evidence type="ECO:0000259" key="1">
    <source>
        <dbReference type="Pfam" id="PF00102"/>
    </source>
</evidence>
<dbReference type="Gene3D" id="3.90.190.10">
    <property type="entry name" value="Protein tyrosine phosphatase superfamily"/>
    <property type="match status" value="1"/>
</dbReference>
<protein>
    <submittedName>
        <fullName evidence="2">Protein-tyrosine-phosphatase ptp1</fullName>
    </submittedName>
</protein>
<feature type="non-terminal residue" evidence="2">
    <location>
        <position position="1"/>
    </location>
</feature>
<reference evidence="2 3" key="1">
    <citation type="journal article" date="2018" name="Sci. Data">
        <title>The draft genome sequence of cork oak.</title>
        <authorList>
            <person name="Ramos A.M."/>
            <person name="Usie A."/>
            <person name="Barbosa P."/>
            <person name="Barros P.M."/>
            <person name="Capote T."/>
            <person name="Chaves I."/>
            <person name="Simoes F."/>
            <person name="Abreu I."/>
            <person name="Carrasquinho I."/>
            <person name="Faro C."/>
            <person name="Guimaraes J.B."/>
            <person name="Mendonca D."/>
            <person name="Nobrega F."/>
            <person name="Rodrigues L."/>
            <person name="Saibo N.J.M."/>
            <person name="Varela M.C."/>
            <person name="Egas C."/>
            <person name="Matos J."/>
            <person name="Miguel C.M."/>
            <person name="Oliveira M.M."/>
            <person name="Ricardo C.P."/>
            <person name="Goncalves S."/>
        </authorList>
    </citation>
    <scope>NUCLEOTIDE SEQUENCE [LARGE SCALE GENOMIC DNA]</scope>
    <source>
        <strain evidence="3">cv. HL8</strain>
    </source>
</reference>
<dbReference type="SUPFAM" id="SSF52799">
    <property type="entry name" value="(Phosphotyrosine protein) phosphatases II"/>
    <property type="match status" value="1"/>
</dbReference>
<name>A0AAW0KIW5_QUESU</name>
<dbReference type="GO" id="GO:0004725">
    <property type="term" value="F:protein tyrosine phosphatase activity"/>
    <property type="evidence" value="ECO:0007669"/>
    <property type="project" value="InterPro"/>
</dbReference>
<evidence type="ECO:0000313" key="3">
    <source>
        <dbReference type="Proteomes" id="UP000237347"/>
    </source>
</evidence>
<accession>A0AAW0KIW5</accession>